<dbReference type="EMBL" id="CP017634">
    <property type="protein sequence ID" value="ATW27171.1"/>
    <property type="molecule type" value="Genomic_DNA"/>
</dbReference>
<feature type="binding site" evidence="11 13">
    <location>
        <position position="225"/>
    </location>
    <ligand>
        <name>[2Fe-2S] cluster</name>
        <dbReference type="ChEBI" id="CHEBI:190135"/>
    </ligand>
</feature>
<comment type="cofactor">
    <cofactor evidence="11 12">
        <name>FAD</name>
        <dbReference type="ChEBI" id="CHEBI:57692"/>
    </cofactor>
    <text evidence="11 12">Binds 1 FAD per subunit.</text>
</comment>
<accession>A0A3G1KXK0</accession>
<keyword evidence="3 11" id="KW-0285">Flavoprotein</keyword>
<dbReference type="GO" id="GO:0051537">
    <property type="term" value="F:2 iron, 2 sulfur cluster binding"/>
    <property type="evidence" value="ECO:0007669"/>
    <property type="project" value="UniProtKB-KW"/>
</dbReference>
<comment type="pathway">
    <text evidence="11">Pyrimidine metabolism; UMP biosynthesis via de novo pathway; orotate from (S)-dihydroorotate (NAD(+) route): step 1/1.</text>
</comment>
<evidence type="ECO:0000256" key="11">
    <source>
        <dbReference type="HAMAP-Rule" id="MF_01211"/>
    </source>
</evidence>
<comment type="similarity">
    <text evidence="1 11">Belongs to the PyrK family.</text>
</comment>
<keyword evidence="9 11" id="KW-0408">Iron</keyword>
<dbReference type="GO" id="GO:0044205">
    <property type="term" value="P:'de novo' UMP biosynthetic process"/>
    <property type="evidence" value="ECO:0007669"/>
    <property type="project" value="UniProtKB-UniRule"/>
</dbReference>
<evidence type="ECO:0000256" key="6">
    <source>
        <dbReference type="ARBA" id="ARBA00022827"/>
    </source>
</evidence>
<evidence type="ECO:0000259" key="14">
    <source>
        <dbReference type="PROSITE" id="PS51384"/>
    </source>
</evidence>
<keyword evidence="7 11" id="KW-0665">Pyrimidine biosynthesis</keyword>
<feature type="binding site" evidence="11 12">
    <location>
        <begin position="52"/>
        <end position="55"/>
    </location>
    <ligand>
        <name>FAD</name>
        <dbReference type="ChEBI" id="CHEBI:57692"/>
    </ligand>
</feature>
<reference evidence="15 16" key="1">
    <citation type="submission" date="2016-10" db="EMBL/GenBank/DDBJ databases">
        <title>Complete Genome Sequence of Peptococcaceae strain DCMF.</title>
        <authorList>
            <person name="Edwards R.J."/>
            <person name="Holland S.I."/>
            <person name="Deshpande N.P."/>
            <person name="Wong Y.K."/>
            <person name="Ertan H."/>
            <person name="Manefield M."/>
            <person name="Russell T.L."/>
            <person name="Lee M.J."/>
        </authorList>
    </citation>
    <scope>NUCLEOTIDE SEQUENCE [LARGE SCALE GENOMIC DNA]</scope>
    <source>
        <strain evidence="15 16">DCMF</strain>
    </source>
</reference>
<proteinExistence type="inferred from homology"/>
<feature type="binding site" evidence="11 13">
    <location>
        <position position="228"/>
    </location>
    <ligand>
        <name>[2Fe-2S] cluster</name>
        <dbReference type="ChEBI" id="CHEBI:190135"/>
    </ligand>
</feature>
<comment type="cofactor">
    <cofactor evidence="11">
        <name>[2Fe-2S] cluster</name>
        <dbReference type="ChEBI" id="CHEBI:190135"/>
    </cofactor>
    <text evidence="11">Binds 1 [2Fe-2S] cluster per subunit.</text>
</comment>
<evidence type="ECO:0000256" key="4">
    <source>
        <dbReference type="ARBA" id="ARBA00022714"/>
    </source>
</evidence>
<keyword evidence="5 11" id="KW-0479">Metal-binding</keyword>
<dbReference type="Gene3D" id="3.40.50.80">
    <property type="entry name" value="Nucleotide-binding domain of ferredoxin-NADP reductase (FNR) module"/>
    <property type="match status" value="1"/>
</dbReference>
<dbReference type="InterPro" id="IPR023455">
    <property type="entry name" value="Dihydroorotate_DHASE_ETsu"/>
</dbReference>
<evidence type="ECO:0000313" key="15">
    <source>
        <dbReference type="EMBL" id="ATW27171.1"/>
    </source>
</evidence>
<dbReference type="PROSITE" id="PS51384">
    <property type="entry name" value="FAD_FR"/>
    <property type="match status" value="1"/>
</dbReference>
<dbReference type="InterPro" id="IPR019480">
    <property type="entry name" value="Dihydroorotate_DH_Fe-S-bd"/>
</dbReference>
<dbReference type="PANTHER" id="PTHR43513:SF3">
    <property type="entry name" value="DIHYDROOROTATE DEHYDROGENASE B (NAD(+)), ELECTRON TRANSFER SUBUNIT-RELATED"/>
    <property type="match status" value="1"/>
</dbReference>
<dbReference type="PRINTS" id="PR00409">
    <property type="entry name" value="PHDIOXRDTASE"/>
</dbReference>
<dbReference type="PIRSF" id="PIRSF006816">
    <property type="entry name" value="Cyc3_hyd_g"/>
    <property type="match status" value="1"/>
</dbReference>
<feature type="domain" description="FAD-binding FR-type" evidence="14">
    <location>
        <begin position="1"/>
        <end position="99"/>
    </location>
</feature>
<dbReference type="InterPro" id="IPR050353">
    <property type="entry name" value="PyrK_electron_transfer"/>
</dbReference>
<dbReference type="InterPro" id="IPR039261">
    <property type="entry name" value="FNR_nucleotide-bd"/>
</dbReference>
<protein>
    <recommendedName>
        <fullName evidence="11">Dihydroorotate dehydrogenase B (NAD(+)), electron transfer subunit</fullName>
    </recommendedName>
    <alternativeName>
        <fullName evidence="11">Dihydroorotate oxidase B, electron transfer subunit</fullName>
    </alternativeName>
</protein>
<evidence type="ECO:0000256" key="8">
    <source>
        <dbReference type="ARBA" id="ARBA00022982"/>
    </source>
</evidence>
<keyword evidence="6 11" id="KW-0274">FAD</keyword>
<dbReference type="PANTHER" id="PTHR43513">
    <property type="entry name" value="DIHYDROOROTATE DEHYDROGENASE B (NAD(+)), ELECTRON TRANSFER SUBUNIT"/>
    <property type="match status" value="1"/>
</dbReference>
<dbReference type="GO" id="GO:0009055">
    <property type="term" value="F:electron transfer activity"/>
    <property type="evidence" value="ECO:0007669"/>
    <property type="project" value="UniProtKB-UniRule"/>
</dbReference>
<dbReference type="Gene3D" id="2.40.30.10">
    <property type="entry name" value="Translation factors"/>
    <property type="match status" value="1"/>
</dbReference>
<dbReference type="CDD" id="cd06218">
    <property type="entry name" value="DHOD_e_trans"/>
    <property type="match status" value="1"/>
</dbReference>
<evidence type="ECO:0000256" key="10">
    <source>
        <dbReference type="ARBA" id="ARBA00023014"/>
    </source>
</evidence>
<keyword evidence="2 11" id="KW-0813">Transport</keyword>
<dbReference type="Proteomes" id="UP000323521">
    <property type="component" value="Chromosome"/>
</dbReference>
<dbReference type="SUPFAM" id="SSF63380">
    <property type="entry name" value="Riboflavin synthase domain-like"/>
    <property type="match status" value="1"/>
</dbReference>
<dbReference type="Pfam" id="PF10418">
    <property type="entry name" value="DHODB_Fe-S_bind"/>
    <property type="match status" value="1"/>
</dbReference>
<evidence type="ECO:0000256" key="9">
    <source>
        <dbReference type="ARBA" id="ARBA00023004"/>
    </source>
</evidence>
<comment type="function">
    <text evidence="11">Responsible for channeling the electrons from the oxidation of dihydroorotate from the FMN redox center in the PyrD type B subunit to the ultimate electron acceptor NAD(+).</text>
</comment>
<name>A0A3G1KXK0_FORW1</name>
<feature type="binding site" evidence="11 12">
    <location>
        <begin position="74"/>
        <end position="75"/>
    </location>
    <ligand>
        <name>FAD</name>
        <dbReference type="ChEBI" id="CHEBI:57692"/>
    </ligand>
</feature>
<evidence type="ECO:0000256" key="1">
    <source>
        <dbReference type="ARBA" id="ARBA00006422"/>
    </source>
</evidence>
<dbReference type="GO" id="GO:0050660">
    <property type="term" value="F:flavin adenine dinucleotide binding"/>
    <property type="evidence" value="ECO:0007669"/>
    <property type="project" value="InterPro"/>
</dbReference>
<dbReference type="RefSeq" id="WP_214658820.1">
    <property type="nucleotide sequence ID" value="NZ_CP017634.1"/>
</dbReference>
<comment type="subunit">
    <text evidence="11">Heterotetramer of 2 PyrK and 2 PyrD type B subunits.</text>
</comment>
<feature type="binding site" evidence="11 12">
    <location>
        <begin position="67"/>
        <end position="69"/>
    </location>
    <ligand>
        <name>FAD</name>
        <dbReference type="ChEBI" id="CHEBI:57692"/>
    </ligand>
</feature>
<comment type="cofactor">
    <cofactor evidence="13">
        <name>[2Fe-2S] cluster</name>
        <dbReference type="ChEBI" id="CHEBI:190135"/>
    </cofactor>
    <text evidence="13">Binds 1 [2Fe-2S] cluster per subunit.</text>
</comment>
<dbReference type="InterPro" id="IPR037117">
    <property type="entry name" value="Dihydroorotate_DH_ele_sf"/>
</dbReference>
<dbReference type="Gene3D" id="2.10.240.10">
    <property type="entry name" value="Dihydroorotate dehydrogenase, electron transfer subunit"/>
    <property type="match status" value="1"/>
</dbReference>
<evidence type="ECO:0000256" key="2">
    <source>
        <dbReference type="ARBA" id="ARBA00022448"/>
    </source>
</evidence>
<organism evidence="15 16">
    <name type="scientific">Formimonas warabiya</name>
    <dbReference type="NCBI Taxonomy" id="1761012"/>
    <lineage>
        <taxon>Bacteria</taxon>
        <taxon>Bacillati</taxon>
        <taxon>Bacillota</taxon>
        <taxon>Clostridia</taxon>
        <taxon>Eubacteriales</taxon>
        <taxon>Peptococcaceae</taxon>
        <taxon>Candidatus Formimonas</taxon>
    </lineage>
</organism>
<evidence type="ECO:0000256" key="12">
    <source>
        <dbReference type="PIRSR" id="PIRSR006816-1"/>
    </source>
</evidence>
<evidence type="ECO:0000256" key="5">
    <source>
        <dbReference type="ARBA" id="ARBA00022723"/>
    </source>
</evidence>
<dbReference type="InterPro" id="IPR017927">
    <property type="entry name" value="FAD-bd_FR_type"/>
</dbReference>
<dbReference type="InterPro" id="IPR001433">
    <property type="entry name" value="OxRdtase_FAD/NAD-bd"/>
</dbReference>
<sequence length="259" mass="27853">MKESYAKVIYNETVGAGFAKICLEVPEIARLCQPGQFVHVNCGGGVYSLMRRPLSIHQIEDGALVLLFQIKGEGTKWLSQRQAGEQVDLIGPLGRGFELPDRGPVVLAAGGIGIAPLFFLAQEARKKQLPVTLLFGARNQAGLCLLDGIGAWCTEIMVATEDGSEGVQGKVTDLLHDFISKSKPEAVYACGPEPMLKTVVSLGNDRDIETQISLEARMACGVGACRGCVTLVRKRGELVYENVCSTGPVFRGREVVFDA</sequence>
<dbReference type="UniPathway" id="UPA00070">
    <property type="reaction ID" value="UER00945"/>
</dbReference>
<dbReference type="InterPro" id="IPR012165">
    <property type="entry name" value="Cyt_c3_hydrogenase_gsu"/>
</dbReference>
<dbReference type="Pfam" id="PF00175">
    <property type="entry name" value="NAD_binding_1"/>
    <property type="match status" value="1"/>
</dbReference>
<evidence type="ECO:0000256" key="13">
    <source>
        <dbReference type="PIRSR" id="PIRSR006816-2"/>
    </source>
</evidence>
<dbReference type="KEGG" id="fwa:DCMF_22630"/>
<dbReference type="HAMAP" id="MF_01211">
    <property type="entry name" value="DHODB_Fe_S_bind"/>
    <property type="match status" value="1"/>
</dbReference>
<keyword evidence="4 11" id="KW-0001">2Fe-2S</keyword>
<gene>
    <name evidence="11" type="primary">pyrK</name>
    <name evidence="15" type="ORF">DCMF_22630</name>
</gene>
<dbReference type="GO" id="GO:0016491">
    <property type="term" value="F:oxidoreductase activity"/>
    <property type="evidence" value="ECO:0007669"/>
    <property type="project" value="InterPro"/>
</dbReference>
<feature type="binding site" evidence="11 13">
    <location>
        <position position="244"/>
    </location>
    <ligand>
        <name>[2Fe-2S] cluster</name>
        <dbReference type="ChEBI" id="CHEBI:190135"/>
    </ligand>
</feature>
<dbReference type="AlphaFoldDB" id="A0A3G1KXK0"/>
<evidence type="ECO:0000256" key="7">
    <source>
        <dbReference type="ARBA" id="ARBA00022975"/>
    </source>
</evidence>
<keyword evidence="16" id="KW-1185">Reference proteome</keyword>
<dbReference type="GO" id="GO:0046872">
    <property type="term" value="F:metal ion binding"/>
    <property type="evidence" value="ECO:0007669"/>
    <property type="project" value="UniProtKB-KW"/>
</dbReference>
<evidence type="ECO:0000313" key="16">
    <source>
        <dbReference type="Proteomes" id="UP000323521"/>
    </source>
</evidence>
<keyword evidence="10 11" id="KW-0411">Iron-sulfur</keyword>
<keyword evidence="8 11" id="KW-0249">Electron transport</keyword>
<dbReference type="InterPro" id="IPR017938">
    <property type="entry name" value="Riboflavin_synthase-like_b-brl"/>
</dbReference>
<dbReference type="SUPFAM" id="SSF52343">
    <property type="entry name" value="Ferredoxin reductase-like, C-terminal NADP-linked domain"/>
    <property type="match status" value="1"/>
</dbReference>
<evidence type="ECO:0000256" key="3">
    <source>
        <dbReference type="ARBA" id="ARBA00022630"/>
    </source>
</evidence>
<feature type="binding site" evidence="11 13">
    <location>
        <position position="220"/>
    </location>
    <ligand>
        <name>[2Fe-2S] cluster</name>
        <dbReference type="ChEBI" id="CHEBI:190135"/>
    </ligand>
</feature>